<keyword evidence="2" id="KW-0285">Flavoprotein</keyword>
<dbReference type="Gene3D" id="2.30.110.10">
    <property type="entry name" value="Electron Transport, Fmn-binding Protein, Chain A"/>
    <property type="match status" value="1"/>
</dbReference>
<dbReference type="InterPro" id="IPR052174">
    <property type="entry name" value="Flavoredoxin"/>
</dbReference>
<evidence type="ECO:0000256" key="1">
    <source>
        <dbReference type="ARBA" id="ARBA00001917"/>
    </source>
</evidence>
<dbReference type="PANTHER" id="PTHR43567">
    <property type="entry name" value="FLAVOREDOXIN-RELATED-RELATED"/>
    <property type="match status" value="1"/>
</dbReference>
<gene>
    <name evidence="5" type="ORF">BXT84_15785</name>
</gene>
<evidence type="ECO:0000256" key="3">
    <source>
        <dbReference type="ARBA" id="ARBA00038054"/>
    </source>
</evidence>
<evidence type="ECO:0000313" key="6">
    <source>
        <dbReference type="Proteomes" id="UP000325292"/>
    </source>
</evidence>
<evidence type="ECO:0000259" key="4">
    <source>
        <dbReference type="Pfam" id="PF01613"/>
    </source>
</evidence>
<accession>A0ABM6RUS1</accession>
<dbReference type="SUPFAM" id="SSF50475">
    <property type="entry name" value="FMN-binding split barrel"/>
    <property type="match status" value="1"/>
</dbReference>
<keyword evidence="6" id="KW-1185">Reference proteome</keyword>
<comment type="similarity">
    <text evidence="3">Belongs to the flavoredoxin family.</text>
</comment>
<proteinExistence type="inferred from homology"/>
<protein>
    <recommendedName>
        <fullName evidence="4">Flavin reductase like domain-containing protein</fullName>
    </recommendedName>
</protein>
<dbReference type="InterPro" id="IPR012349">
    <property type="entry name" value="Split_barrel_FMN-bd"/>
</dbReference>
<evidence type="ECO:0000256" key="2">
    <source>
        <dbReference type="ARBA" id="ARBA00022630"/>
    </source>
</evidence>
<dbReference type="Proteomes" id="UP000325292">
    <property type="component" value="Chromosome"/>
</dbReference>
<dbReference type="InterPro" id="IPR002563">
    <property type="entry name" value="Flavin_Rdtase-like_dom"/>
</dbReference>
<evidence type="ECO:0000313" key="5">
    <source>
        <dbReference type="EMBL" id="AUW95237.1"/>
    </source>
</evidence>
<organism evidence="5 6">
    <name type="scientific">Sulfobacillus thermotolerans</name>
    <dbReference type="NCBI Taxonomy" id="338644"/>
    <lineage>
        <taxon>Bacteria</taxon>
        <taxon>Bacillati</taxon>
        <taxon>Bacillota</taxon>
        <taxon>Clostridia</taxon>
        <taxon>Eubacteriales</taxon>
        <taxon>Clostridiales Family XVII. Incertae Sedis</taxon>
        <taxon>Sulfobacillus</taxon>
    </lineage>
</organism>
<reference evidence="5 6" key="1">
    <citation type="journal article" date="2019" name="Sci. Rep.">
        <title>Sulfobacillus thermotolerans: new insights into resistance and metabolic capacities of acidophilic chemolithotrophs.</title>
        <authorList>
            <person name="Panyushkina A.E."/>
            <person name="Babenko V.V."/>
            <person name="Nikitina A.S."/>
            <person name="Selezneva O.V."/>
            <person name="Tsaplina I.A."/>
            <person name="Letarova M.A."/>
            <person name="Kostryukova E.S."/>
            <person name="Letarov A.V."/>
        </authorList>
    </citation>
    <scope>NUCLEOTIDE SEQUENCE [LARGE SCALE GENOMIC DNA]</scope>
    <source>
        <strain evidence="5 6">Kr1</strain>
    </source>
</reference>
<feature type="domain" description="Flavin reductase like" evidence="4">
    <location>
        <begin position="21"/>
        <end position="194"/>
    </location>
</feature>
<comment type="cofactor">
    <cofactor evidence="1">
        <name>FMN</name>
        <dbReference type="ChEBI" id="CHEBI:58210"/>
    </cofactor>
</comment>
<sequence>MTQHLEPKFPTRIVHPRILYFGTPVVLLSTLNLDGSTNITPMSSAWALGSRIVLGLGEGGHGLTNLRRHGECVVNVPSPDLWEQVEALAPFTGAQPVPEHKRGVFRFEPDKFRVCGLTPQPSHEVRPHRISECPLQIEAKLVTLHMAGAHTRFAIIQVETVLVHAHETIVVDDSHIDPALWSPLIYNFRHYFGLGPQLGKTFRAEL</sequence>
<dbReference type="EMBL" id="CP019454">
    <property type="protein sequence ID" value="AUW95237.1"/>
    <property type="molecule type" value="Genomic_DNA"/>
</dbReference>
<dbReference type="Pfam" id="PF01613">
    <property type="entry name" value="Flavin_Reduct"/>
    <property type="match status" value="1"/>
</dbReference>
<name>A0ABM6RUS1_9FIRM</name>
<dbReference type="RefSeq" id="WP_103375552.1">
    <property type="nucleotide sequence ID" value="NZ_CP133983.1"/>
</dbReference>
<dbReference type="PANTHER" id="PTHR43567:SF1">
    <property type="entry name" value="FLAVOREDOXIN"/>
    <property type="match status" value="1"/>
</dbReference>